<gene>
    <name evidence="2" type="ORF">RNZ46_01630</name>
</gene>
<dbReference type="GO" id="GO:0016757">
    <property type="term" value="F:glycosyltransferase activity"/>
    <property type="evidence" value="ECO:0007669"/>
    <property type="project" value="UniProtKB-KW"/>
</dbReference>
<dbReference type="AlphaFoldDB" id="A0AA97EPW8"/>
<keyword evidence="2" id="KW-0328">Glycosyltransferase</keyword>
<dbReference type="InterPro" id="IPR029044">
    <property type="entry name" value="Nucleotide-diphossugar_trans"/>
</dbReference>
<evidence type="ECO:0000259" key="1">
    <source>
        <dbReference type="Pfam" id="PF00535"/>
    </source>
</evidence>
<dbReference type="RefSeq" id="WP_316983650.1">
    <property type="nucleotide sequence ID" value="NZ_CP136521.1"/>
</dbReference>
<organism evidence="2 3">
    <name type="scientific">Hwangdonia lutea</name>
    <dbReference type="NCBI Taxonomy" id="3075823"/>
    <lineage>
        <taxon>Bacteria</taxon>
        <taxon>Pseudomonadati</taxon>
        <taxon>Bacteroidota</taxon>
        <taxon>Flavobacteriia</taxon>
        <taxon>Flavobacteriales</taxon>
        <taxon>Flavobacteriaceae</taxon>
        <taxon>Hwangdonia</taxon>
    </lineage>
</organism>
<dbReference type="PANTHER" id="PTHR43685">
    <property type="entry name" value="GLYCOSYLTRANSFERASE"/>
    <property type="match status" value="1"/>
</dbReference>
<dbReference type="KEGG" id="hws:RNZ46_01630"/>
<dbReference type="InterPro" id="IPR001173">
    <property type="entry name" value="Glyco_trans_2-like"/>
</dbReference>
<dbReference type="Proteomes" id="UP001302486">
    <property type="component" value="Chromosome"/>
</dbReference>
<name>A0AA97EPW8_9FLAO</name>
<dbReference type="CDD" id="cd00761">
    <property type="entry name" value="Glyco_tranf_GTA_type"/>
    <property type="match status" value="1"/>
</dbReference>
<keyword evidence="3" id="KW-1185">Reference proteome</keyword>
<dbReference type="Pfam" id="PF00535">
    <property type="entry name" value="Glycos_transf_2"/>
    <property type="match status" value="1"/>
</dbReference>
<dbReference type="EC" id="2.4.-.-" evidence="2"/>
<dbReference type="InterPro" id="IPR050834">
    <property type="entry name" value="Glycosyltransf_2"/>
</dbReference>
<accession>A0AA97EPW8</accession>
<protein>
    <submittedName>
        <fullName evidence="2">Glycosyltransferase family A protein</fullName>
        <ecNumber evidence="2">2.4.-.-</ecNumber>
    </submittedName>
</protein>
<feature type="domain" description="Glycosyltransferase 2-like" evidence="1">
    <location>
        <begin position="5"/>
        <end position="128"/>
    </location>
</feature>
<dbReference type="PANTHER" id="PTHR43685:SF2">
    <property type="entry name" value="GLYCOSYLTRANSFERASE 2-LIKE DOMAIN-CONTAINING PROTEIN"/>
    <property type="match status" value="1"/>
</dbReference>
<evidence type="ECO:0000313" key="3">
    <source>
        <dbReference type="Proteomes" id="UP001302486"/>
    </source>
</evidence>
<sequence>MIEFSILITTKNRLDDLKRTLSSIVHLLNQNHVECIICDDGSSDGTSNFIKSNYDNIRIIMNEKSKGLIYSRNRLLNLTKAKYAITLDDDAHLVSQNALECIKSYFSTNKKCAVMAFRIFWGKVLPENLNHSQNNSKVRGFVGCGHAWRLEAWNDIPNYPAWFVFYGEEDFASYQLFKKKWEVHYTPDILVHHRVDVKSRKGQKDYGIRLRRSLRSGWYLYFLFHPLKTIPKRFLYTLWIQLKTKVLKGDFRALLAIFQALGDLVINTPRLVKNANRLSRNEFTVYSQLQETKLYWTPND</sequence>
<reference evidence="3" key="1">
    <citation type="submission" date="2024-06" db="EMBL/GenBank/DDBJ databases">
        <title>Hwangdonia haimaensis gen. nov., sp. nov., a member of the family Flavobacteriaceae isolated from the haima cold seep.</title>
        <authorList>
            <person name="Li J."/>
        </authorList>
    </citation>
    <scope>NUCLEOTIDE SEQUENCE [LARGE SCALE GENOMIC DNA]</scope>
    <source>
        <strain evidence="3">SCSIO 19198</strain>
    </source>
</reference>
<dbReference type="SUPFAM" id="SSF53448">
    <property type="entry name" value="Nucleotide-diphospho-sugar transferases"/>
    <property type="match status" value="1"/>
</dbReference>
<dbReference type="Gene3D" id="3.90.550.10">
    <property type="entry name" value="Spore Coat Polysaccharide Biosynthesis Protein SpsA, Chain A"/>
    <property type="match status" value="1"/>
</dbReference>
<evidence type="ECO:0000313" key="2">
    <source>
        <dbReference type="EMBL" id="WOD43973.1"/>
    </source>
</evidence>
<proteinExistence type="predicted"/>
<keyword evidence="2" id="KW-0808">Transferase</keyword>
<dbReference type="EMBL" id="CP136521">
    <property type="protein sequence ID" value="WOD43973.1"/>
    <property type="molecule type" value="Genomic_DNA"/>
</dbReference>